<dbReference type="PANTHER" id="PTHR33164:SF5">
    <property type="entry name" value="ORGANIC HYDROPEROXIDE RESISTANCE TRANSCRIPTIONAL REGULATOR"/>
    <property type="match status" value="1"/>
</dbReference>
<evidence type="ECO:0000256" key="4">
    <source>
        <dbReference type="ARBA" id="ARBA00023125"/>
    </source>
</evidence>
<dbReference type="PANTHER" id="PTHR33164">
    <property type="entry name" value="TRANSCRIPTIONAL REGULATOR, MARR FAMILY"/>
    <property type="match status" value="1"/>
</dbReference>
<sequence length="143" mass="16362">MMEQLKLSNQICHRYYVASNAITRAYRPLLDELGLTYPQYVVLMALWEEDNVEVKQVKAKTHIDGGALSLILKKLSAKNLINIVPSELDKRIKHVQLSDKGWQLQQEASGIPEKLMCQVSNMSREEVLLLKTLTDKLVENLIE</sequence>
<dbReference type="SUPFAM" id="SSF46785">
    <property type="entry name" value="Winged helix' DNA-binding domain"/>
    <property type="match status" value="1"/>
</dbReference>
<protein>
    <submittedName>
        <fullName evidence="7">MarR family transcriptional regulator</fullName>
    </submittedName>
</protein>
<comment type="subcellular location">
    <subcellularLocation>
        <location evidence="1">Cytoplasm</location>
    </subcellularLocation>
</comment>
<dbReference type="Proteomes" id="UP001528411">
    <property type="component" value="Unassembled WGS sequence"/>
</dbReference>
<evidence type="ECO:0000256" key="1">
    <source>
        <dbReference type="ARBA" id="ARBA00004496"/>
    </source>
</evidence>
<evidence type="ECO:0000259" key="6">
    <source>
        <dbReference type="PROSITE" id="PS50995"/>
    </source>
</evidence>
<feature type="domain" description="HTH marR-type" evidence="6">
    <location>
        <begin position="8"/>
        <end position="139"/>
    </location>
</feature>
<organism evidence="7 8">
    <name type="scientific">Psychrosphaera algicola</name>
    <dbReference type="NCBI Taxonomy" id="3023714"/>
    <lineage>
        <taxon>Bacteria</taxon>
        <taxon>Pseudomonadati</taxon>
        <taxon>Pseudomonadota</taxon>
        <taxon>Gammaproteobacteria</taxon>
        <taxon>Alteromonadales</taxon>
        <taxon>Pseudoalteromonadaceae</taxon>
        <taxon>Psychrosphaera</taxon>
    </lineage>
</organism>
<dbReference type="Gene3D" id="1.10.10.10">
    <property type="entry name" value="Winged helix-like DNA-binding domain superfamily/Winged helix DNA-binding domain"/>
    <property type="match status" value="1"/>
</dbReference>
<keyword evidence="8" id="KW-1185">Reference proteome</keyword>
<dbReference type="PROSITE" id="PS50995">
    <property type="entry name" value="HTH_MARR_2"/>
    <property type="match status" value="1"/>
</dbReference>
<accession>A0ABT5FGH6</accession>
<evidence type="ECO:0000313" key="7">
    <source>
        <dbReference type="EMBL" id="MDC2890304.1"/>
    </source>
</evidence>
<dbReference type="InterPro" id="IPR039422">
    <property type="entry name" value="MarR/SlyA-like"/>
</dbReference>
<dbReference type="InterPro" id="IPR055166">
    <property type="entry name" value="Transc_reg_Sar_Rot_HTH"/>
</dbReference>
<proteinExistence type="predicted"/>
<name>A0ABT5FGH6_9GAMM</name>
<dbReference type="InterPro" id="IPR000835">
    <property type="entry name" value="HTH_MarR-typ"/>
</dbReference>
<evidence type="ECO:0000256" key="3">
    <source>
        <dbReference type="ARBA" id="ARBA00023015"/>
    </source>
</evidence>
<dbReference type="InterPro" id="IPR036388">
    <property type="entry name" value="WH-like_DNA-bd_sf"/>
</dbReference>
<keyword evidence="5" id="KW-0804">Transcription</keyword>
<keyword evidence="4" id="KW-0238">DNA-binding</keyword>
<dbReference type="InterPro" id="IPR036390">
    <property type="entry name" value="WH_DNA-bd_sf"/>
</dbReference>
<dbReference type="SMART" id="SM00347">
    <property type="entry name" value="HTH_MARR"/>
    <property type="match status" value="1"/>
</dbReference>
<dbReference type="EMBL" id="JAQOMS010000002">
    <property type="protein sequence ID" value="MDC2890304.1"/>
    <property type="molecule type" value="Genomic_DNA"/>
</dbReference>
<evidence type="ECO:0000256" key="2">
    <source>
        <dbReference type="ARBA" id="ARBA00022490"/>
    </source>
</evidence>
<reference evidence="7 8" key="1">
    <citation type="submission" date="2023-01" db="EMBL/GenBank/DDBJ databases">
        <title>Psychrosphaera sp. nov., isolated from marine algae.</title>
        <authorList>
            <person name="Bayburt H."/>
            <person name="Choi B.J."/>
            <person name="Kim J.M."/>
            <person name="Choi D.G."/>
            <person name="Jeon C.O."/>
        </authorList>
    </citation>
    <scope>NUCLEOTIDE SEQUENCE [LARGE SCALE GENOMIC DNA]</scope>
    <source>
        <strain evidence="7 8">G1-22</strain>
    </source>
</reference>
<gene>
    <name evidence="7" type="ORF">PN838_18025</name>
</gene>
<keyword evidence="3" id="KW-0805">Transcription regulation</keyword>
<comment type="caution">
    <text evidence="7">The sequence shown here is derived from an EMBL/GenBank/DDBJ whole genome shotgun (WGS) entry which is preliminary data.</text>
</comment>
<dbReference type="Pfam" id="PF22381">
    <property type="entry name" value="Staph_reg_Sar_Rot"/>
    <property type="match status" value="1"/>
</dbReference>
<evidence type="ECO:0000256" key="5">
    <source>
        <dbReference type="ARBA" id="ARBA00023163"/>
    </source>
</evidence>
<evidence type="ECO:0000313" key="8">
    <source>
        <dbReference type="Proteomes" id="UP001528411"/>
    </source>
</evidence>
<keyword evidence="2" id="KW-0963">Cytoplasm</keyword>